<dbReference type="PANTHER" id="PTHR34193">
    <property type="entry name" value="OS11G0199801 PROTEIN"/>
    <property type="match status" value="1"/>
</dbReference>
<dbReference type="Proteomes" id="UP001642360">
    <property type="component" value="Unassembled WGS sequence"/>
</dbReference>
<evidence type="ECO:0000313" key="2">
    <source>
        <dbReference type="EMBL" id="CAK9171506.1"/>
    </source>
</evidence>
<proteinExistence type="predicted"/>
<feature type="compositionally biased region" description="Basic and acidic residues" evidence="1">
    <location>
        <begin position="31"/>
        <end position="44"/>
    </location>
</feature>
<sequence>MFDLQQKPVRNQHFSFNPVYKSNSSYLSKRTTDFDFRNSPRTENSESSGGSSDGSGGNEIEFQTQTQIADDYIVYSPPFWTRKSSRNIGYEVASPLLPYKQTYSYPSPTSRLQAIEDGQRELMEMVENIPESGHHYSYPSPTSRLQAIVDGKRELLEMIENIPEFSYELSLKDIVDEQQNMQGGQQGLVIEERSLKLKTELRIKQKKTKTSKRRQISRSESMGSGVFLLKMFLPIPLYSKKKSTTGKCSKVSPRPTLGGSEKPVDTEWWKKRFLVTGPKENTSSISRNPSSINSSEHRYGEISLPLGCWSFRGKNCKSRRHKGWCF</sequence>
<accession>A0ABC8TRE8</accession>
<feature type="region of interest" description="Disordered" evidence="1">
    <location>
        <begin position="244"/>
        <end position="263"/>
    </location>
</feature>
<protein>
    <submittedName>
        <fullName evidence="2">Uncharacterized protein</fullName>
    </submittedName>
</protein>
<name>A0ABC8TRE8_9AQUA</name>
<dbReference type="EMBL" id="CAUOFW020005758">
    <property type="protein sequence ID" value="CAK9171506.1"/>
    <property type="molecule type" value="Genomic_DNA"/>
</dbReference>
<evidence type="ECO:0000313" key="3">
    <source>
        <dbReference type="Proteomes" id="UP001642360"/>
    </source>
</evidence>
<organism evidence="2 3">
    <name type="scientific">Ilex paraguariensis</name>
    <name type="common">yerba mate</name>
    <dbReference type="NCBI Taxonomy" id="185542"/>
    <lineage>
        <taxon>Eukaryota</taxon>
        <taxon>Viridiplantae</taxon>
        <taxon>Streptophyta</taxon>
        <taxon>Embryophyta</taxon>
        <taxon>Tracheophyta</taxon>
        <taxon>Spermatophyta</taxon>
        <taxon>Magnoliopsida</taxon>
        <taxon>eudicotyledons</taxon>
        <taxon>Gunneridae</taxon>
        <taxon>Pentapetalae</taxon>
        <taxon>asterids</taxon>
        <taxon>campanulids</taxon>
        <taxon>Aquifoliales</taxon>
        <taxon>Aquifoliaceae</taxon>
        <taxon>Ilex</taxon>
    </lineage>
</organism>
<dbReference type="PANTHER" id="PTHR34193:SF10">
    <property type="entry name" value="DUF1645 FAMILY PROTEIN"/>
    <property type="match status" value="1"/>
</dbReference>
<dbReference type="AlphaFoldDB" id="A0ABC8TRE8"/>
<feature type="region of interest" description="Disordered" evidence="1">
    <location>
        <begin position="31"/>
        <end position="59"/>
    </location>
</feature>
<comment type="caution">
    <text evidence="2">The sequence shown here is derived from an EMBL/GenBank/DDBJ whole genome shotgun (WGS) entry which is preliminary data.</text>
</comment>
<reference evidence="2 3" key="1">
    <citation type="submission" date="2024-02" db="EMBL/GenBank/DDBJ databases">
        <authorList>
            <person name="Vignale AGUSTIN F."/>
            <person name="Sosa J E."/>
            <person name="Modenutti C."/>
        </authorList>
    </citation>
    <scope>NUCLEOTIDE SEQUENCE [LARGE SCALE GENOMIC DNA]</scope>
</reference>
<evidence type="ECO:0000256" key="1">
    <source>
        <dbReference type="SAM" id="MobiDB-lite"/>
    </source>
</evidence>
<gene>
    <name evidence="2" type="ORF">ILEXP_LOCUS41076</name>
</gene>
<keyword evidence="3" id="KW-1185">Reference proteome</keyword>